<keyword evidence="3" id="KW-1185">Reference proteome</keyword>
<gene>
    <name evidence="2" type="ORF">Mame_04508</name>
</gene>
<keyword evidence="2" id="KW-0614">Plasmid</keyword>
<dbReference type="RefSeq" id="WP_018067524.1">
    <property type="nucleotide sequence ID" value="NZ_CP020331.1"/>
</dbReference>
<evidence type="ECO:0000259" key="1">
    <source>
        <dbReference type="Pfam" id="PF01321"/>
    </source>
</evidence>
<dbReference type="EMBL" id="CP020331">
    <property type="protein sequence ID" value="AQZ53800.1"/>
    <property type="molecule type" value="Genomic_DNA"/>
</dbReference>
<dbReference type="Proteomes" id="UP000191135">
    <property type="component" value="Plasmid pMM593"/>
</dbReference>
<dbReference type="Gene3D" id="3.40.350.10">
    <property type="entry name" value="Creatinase/prolidase N-terminal domain"/>
    <property type="match status" value="1"/>
</dbReference>
<geneLocation type="plasmid" evidence="3">
    <name>pmm593</name>
</geneLocation>
<reference evidence="2 3" key="1">
    <citation type="submission" date="2017-03" db="EMBL/GenBank/DDBJ databases">
        <title>Foreign affairs: Plasmid Transfer between Roseobacters and Rhizobia.</title>
        <authorList>
            <person name="Bartling P."/>
            <person name="Bunk B."/>
            <person name="Overmann J."/>
            <person name="Brinkmann H."/>
            <person name="Petersen J."/>
        </authorList>
    </citation>
    <scope>NUCLEOTIDE SEQUENCE [LARGE SCALE GENOMIC DNA]</scope>
    <source>
        <strain evidence="2 3">MACL11</strain>
        <plasmid evidence="3">Plasmid pmm593</plasmid>
    </source>
</reference>
<feature type="domain" description="Creatinase N-terminal" evidence="1">
    <location>
        <begin position="16"/>
        <end position="73"/>
    </location>
</feature>
<name>A0A1U9Z846_9HYPH</name>
<evidence type="ECO:0000313" key="3">
    <source>
        <dbReference type="Proteomes" id="UP000191135"/>
    </source>
</evidence>
<dbReference type="InterPro" id="IPR029149">
    <property type="entry name" value="Creatin/AminoP/Spt16_N"/>
</dbReference>
<dbReference type="SUPFAM" id="SSF53092">
    <property type="entry name" value="Creatinase/prolidase N-terminal domain"/>
    <property type="match status" value="1"/>
</dbReference>
<dbReference type="Pfam" id="PF01321">
    <property type="entry name" value="Creatinase_N"/>
    <property type="match status" value="1"/>
</dbReference>
<protein>
    <recommendedName>
        <fullName evidence="1">Creatinase N-terminal domain-containing protein</fullName>
    </recommendedName>
</protein>
<dbReference type="InterPro" id="IPR000587">
    <property type="entry name" value="Creatinase_N"/>
</dbReference>
<evidence type="ECO:0000313" key="2">
    <source>
        <dbReference type="EMBL" id="AQZ53800.1"/>
    </source>
</evidence>
<dbReference type="eggNOG" id="COG0006">
    <property type="taxonomic scope" value="Bacteria"/>
</dbReference>
<sequence length="92" mass="10086">MTNRPEPISKDERKGRIERLPAAMQGAGADAVLLGSTTSLAYFTRLVWHQSERLVGALVTTDSLTYIAPSMKTVTSSMPCCKAEGVRQQRFV</sequence>
<organism evidence="2 3">
    <name type="scientific">Martelella mediterranea DSM 17316</name>
    <dbReference type="NCBI Taxonomy" id="1122214"/>
    <lineage>
        <taxon>Bacteria</taxon>
        <taxon>Pseudomonadati</taxon>
        <taxon>Pseudomonadota</taxon>
        <taxon>Alphaproteobacteria</taxon>
        <taxon>Hyphomicrobiales</taxon>
        <taxon>Aurantimonadaceae</taxon>
        <taxon>Martelella</taxon>
    </lineage>
</organism>
<dbReference type="AlphaFoldDB" id="A0A1U9Z846"/>
<accession>A0A1U9Z846</accession>
<proteinExistence type="predicted"/>
<dbReference type="KEGG" id="mmed:Mame_04508"/>